<dbReference type="PROSITE" id="PS51257">
    <property type="entry name" value="PROKAR_LIPOPROTEIN"/>
    <property type="match status" value="1"/>
</dbReference>
<feature type="domain" description="Amine oxidase" evidence="5">
    <location>
        <begin position="38"/>
        <end position="461"/>
    </location>
</feature>
<dbReference type="PRINTS" id="PR00757">
    <property type="entry name" value="AMINEOXDASEF"/>
</dbReference>
<comment type="similarity">
    <text evidence="2">Belongs to the flavin monoamine oxidase family.</text>
</comment>
<evidence type="ECO:0000256" key="2">
    <source>
        <dbReference type="ARBA" id="ARBA00005995"/>
    </source>
</evidence>
<dbReference type="AlphaFoldDB" id="A0A2S8BB18"/>
<dbReference type="EMBL" id="PHFW01000001">
    <property type="protein sequence ID" value="PQM29526.1"/>
    <property type="molecule type" value="Genomic_DNA"/>
</dbReference>
<evidence type="ECO:0000313" key="7">
    <source>
        <dbReference type="Proteomes" id="UP000238954"/>
    </source>
</evidence>
<dbReference type="InterPro" id="IPR001613">
    <property type="entry name" value="Flavin_amine_oxidase"/>
</dbReference>
<comment type="caution">
    <text evidence="6">The sequence shown here is derived from an EMBL/GenBank/DDBJ whole genome shotgun (WGS) entry which is preliminary data.</text>
</comment>
<proteinExistence type="inferred from homology"/>
<keyword evidence="3" id="KW-0560">Oxidoreductase</keyword>
<dbReference type="SUPFAM" id="SSF54373">
    <property type="entry name" value="FAD-linked reductases, C-terminal domain"/>
    <property type="match status" value="1"/>
</dbReference>
<evidence type="ECO:0000256" key="1">
    <source>
        <dbReference type="ARBA" id="ARBA00001974"/>
    </source>
</evidence>
<dbReference type="Pfam" id="PF01593">
    <property type="entry name" value="Amino_oxidase"/>
    <property type="match status" value="1"/>
</dbReference>
<feature type="binding site" evidence="4">
    <location>
        <position position="253"/>
    </location>
    <ligand>
        <name>FAD</name>
        <dbReference type="ChEBI" id="CHEBI:57692"/>
    </ligand>
</feature>
<protein>
    <recommendedName>
        <fullName evidence="5">Amine oxidase domain-containing protein</fullName>
    </recommendedName>
</protein>
<evidence type="ECO:0000259" key="5">
    <source>
        <dbReference type="Pfam" id="PF01593"/>
    </source>
</evidence>
<dbReference type="InterPro" id="IPR050703">
    <property type="entry name" value="Flavin_MAO"/>
</dbReference>
<evidence type="ECO:0000256" key="3">
    <source>
        <dbReference type="ARBA" id="ARBA00023002"/>
    </source>
</evidence>
<keyword evidence="7" id="KW-1185">Reference proteome</keyword>
<dbReference type="InterPro" id="IPR002937">
    <property type="entry name" value="Amino_oxidase"/>
</dbReference>
<dbReference type="Proteomes" id="UP000238954">
    <property type="component" value="Chromosome"/>
</dbReference>
<reference evidence="7" key="1">
    <citation type="submission" date="2017-11" db="EMBL/GenBank/DDBJ databases">
        <title>The complete genome sequence of Sphingopyxis pomeranensis sp. nov. strain WS5A3p.</title>
        <authorList>
            <person name="Kaminski M.A."/>
        </authorList>
    </citation>
    <scope>NUCLEOTIDE SEQUENCE [LARGE SCALE GENOMIC DNA]</scope>
    <source>
        <strain evidence="7">WS5A3p</strain>
    </source>
</reference>
<name>A0A2S8BB18_9SPHN</name>
<dbReference type="Gene3D" id="3.50.50.60">
    <property type="entry name" value="FAD/NAD(P)-binding domain"/>
    <property type="match status" value="1"/>
</dbReference>
<evidence type="ECO:0000313" key="6">
    <source>
        <dbReference type="EMBL" id="PQM29526.1"/>
    </source>
</evidence>
<dbReference type="SUPFAM" id="SSF51905">
    <property type="entry name" value="FAD/NAD(P)-binding domain"/>
    <property type="match status" value="1"/>
</dbReference>
<sequence>MMSRRDVLVAGGVAALACTSARARSAIEADVVVIGAGLSGLHAAAMLEAAGAKTIVIEGADRVGGRAHTLDDLPGHPDAGGIQVGSFYTRLITVAQRLGVALQPGGEFDRSALYVVRGQTVAQGDWPTSAANRLVGPERAIPPMALAPALGRRMGHLPDTAAWMTAAGQKLDIPYGTALKAAGASDEAIRLIAANLGSGDINAVSALNAARSAAIFQSAGPDASLRVITGGSQRLPEAMAAALRSDLRLGQLVTGISEGADQVRIDLASGRAIAARHVICTIPFAALRPLGLSGASAEAMKPVIAGLPYTHASFAYLSASAPFWNQDGLPRTIWSDDPLIGRVFVLGDDPAMLKVWLSGPDADAIDRLTPADAGAAIIARLETARPSAQGKLRLERMFSWQRDPLARGVFHHLGAGQWPLLTRAVTATGQRLHFAGDHLAQLASGLEGALESGERAAKTVIEKL</sequence>
<dbReference type="InterPro" id="IPR036188">
    <property type="entry name" value="FAD/NAD-bd_sf"/>
</dbReference>
<dbReference type="GO" id="GO:0016491">
    <property type="term" value="F:oxidoreductase activity"/>
    <property type="evidence" value="ECO:0007669"/>
    <property type="project" value="UniProtKB-KW"/>
</dbReference>
<feature type="binding site" evidence="4">
    <location>
        <position position="39"/>
    </location>
    <ligand>
        <name>FAD</name>
        <dbReference type="ChEBI" id="CHEBI:57692"/>
    </ligand>
</feature>
<gene>
    <name evidence="6" type="ORF">CVO77_00980</name>
</gene>
<dbReference type="PANTHER" id="PTHR43563">
    <property type="entry name" value="AMINE OXIDASE"/>
    <property type="match status" value="1"/>
</dbReference>
<evidence type="ECO:0000256" key="4">
    <source>
        <dbReference type="PIRSR" id="PIRSR601613-1"/>
    </source>
</evidence>
<dbReference type="PANTHER" id="PTHR43563:SF1">
    <property type="entry name" value="AMINE OXIDASE [FLAVIN-CONTAINING] B"/>
    <property type="match status" value="1"/>
</dbReference>
<organism evidence="6 7">
    <name type="scientific">Sphingopyxis lindanitolerans</name>
    <dbReference type="NCBI Taxonomy" id="2054227"/>
    <lineage>
        <taxon>Bacteria</taxon>
        <taxon>Pseudomonadati</taxon>
        <taxon>Pseudomonadota</taxon>
        <taxon>Alphaproteobacteria</taxon>
        <taxon>Sphingomonadales</taxon>
        <taxon>Sphingomonadaceae</taxon>
        <taxon>Sphingopyxis</taxon>
    </lineage>
</organism>
<accession>A0A2S8BB18</accession>
<comment type="cofactor">
    <cofactor evidence="1">
        <name>FAD</name>
        <dbReference type="ChEBI" id="CHEBI:57692"/>
    </cofactor>
</comment>